<accession>A0A411PLP6</accession>
<dbReference type="AlphaFoldDB" id="A0A411PLP6"/>
<keyword evidence="2" id="KW-1185">Reference proteome</keyword>
<reference evidence="1 2" key="1">
    <citation type="submission" date="2019-02" db="EMBL/GenBank/DDBJ databases">
        <title>Shewanella sp. D4-2 isolated from Dokdo Island.</title>
        <authorList>
            <person name="Baek K."/>
        </authorList>
    </citation>
    <scope>NUCLEOTIDE SEQUENCE [LARGE SCALE GENOMIC DNA]</scope>
    <source>
        <strain evidence="1 2">D4-2</strain>
    </source>
</reference>
<dbReference type="OrthoDB" id="3322489at2"/>
<evidence type="ECO:0000313" key="2">
    <source>
        <dbReference type="Proteomes" id="UP000291106"/>
    </source>
</evidence>
<protein>
    <submittedName>
        <fullName evidence="1">Uncharacterized protein</fullName>
    </submittedName>
</protein>
<name>A0A411PLP6_9GAMM</name>
<dbReference type="KEGG" id="smai:EXU30_18505"/>
<dbReference type="Proteomes" id="UP000291106">
    <property type="component" value="Chromosome"/>
</dbReference>
<gene>
    <name evidence="1" type="ORF">EXU30_18505</name>
</gene>
<organism evidence="1 2">
    <name type="scientific">Shewanella maritima</name>
    <dbReference type="NCBI Taxonomy" id="2520507"/>
    <lineage>
        <taxon>Bacteria</taxon>
        <taxon>Pseudomonadati</taxon>
        <taxon>Pseudomonadota</taxon>
        <taxon>Gammaproteobacteria</taxon>
        <taxon>Alteromonadales</taxon>
        <taxon>Shewanellaceae</taxon>
        <taxon>Shewanella</taxon>
    </lineage>
</organism>
<dbReference type="RefSeq" id="WP_130602541.1">
    <property type="nucleotide sequence ID" value="NZ_CP036200.1"/>
</dbReference>
<dbReference type="EMBL" id="CP036200">
    <property type="protein sequence ID" value="QBF84434.1"/>
    <property type="molecule type" value="Genomic_DNA"/>
</dbReference>
<proteinExistence type="predicted"/>
<sequence length="69" mass="7949">MFSSDKELAIDDQTDIPNLLVEHTPYNESNVKKKLNTRAVARMTYAYLQEVDTNGEVLEWFNAISSRLN</sequence>
<evidence type="ECO:0000313" key="1">
    <source>
        <dbReference type="EMBL" id="QBF84434.1"/>
    </source>
</evidence>